<feature type="compositionally biased region" description="Basic and acidic residues" evidence="4">
    <location>
        <begin position="369"/>
        <end position="399"/>
    </location>
</feature>
<feature type="compositionally biased region" description="Basic and acidic residues" evidence="4">
    <location>
        <begin position="455"/>
        <end position="486"/>
    </location>
</feature>
<dbReference type="InterPro" id="IPR057926">
    <property type="entry name" value="QRICH1_dom"/>
</dbReference>
<feature type="compositionally biased region" description="Basic and acidic residues" evidence="4">
    <location>
        <begin position="151"/>
        <end position="161"/>
    </location>
</feature>
<keyword evidence="7" id="KW-1185">Reference proteome</keyword>
<dbReference type="PANTHER" id="PTHR45736">
    <property type="entry name" value="ZINC FINGER MYM-TYPE PROTEIN"/>
    <property type="match status" value="1"/>
</dbReference>
<dbReference type="eggNOG" id="ENOG502QQQ9">
    <property type="taxonomic scope" value="Eukaryota"/>
</dbReference>
<evidence type="ECO:0000256" key="1">
    <source>
        <dbReference type="ARBA" id="ARBA00022499"/>
    </source>
</evidence>
<feature type="compositionally biased region" description="Basic residues" evidence="4">
    <location>
        <begin position="1359"/>
        <end position="1378"/>
    </location>
</feature>
<feature type="region of interest" description="Disordered" evidence="4">
    <location>
        <begin position="1322"/>
        <end position="1392"/>
    </location>
</feature>
<feature type="compositionally biased region" description="Polar residues" evidence="4">
    <location>
        <begin position="347"/>
        <end position="368"/>
    </location>
</feature>
<feature type="compositionally biased region" description="Basic and acidic residues" evidence="4">
    <location>
        <begin position="170"/>
        <end position="199"/>
    </location>
</feature>
<reference evidence="6" key="2">
    <citation type="submission" date="2015-02" db="UniProtKB">
        <authorList>
            <consortium name="EnsemblMetazoa"/>
        </authorList>
    </citation>
    <scope>IDENTIFICATION</scope>
</reference>
<feature type="compositionally biased region" description="Polar residues" evidence="4">
    <location>
        <begin position="1271"/>
        <end position="1283"/>
    </location>
</feature>
<protein>
    <recommendedName>
        <fullName evidence="5">TRASH domain-containing protein</fullName>
    </recommendedName>
</protein>
<dbReference type="InterPro" id="IPR051284">
    <property type="entry name" value="ZnF_MYMT-QRICH1"/>
</dbReference>
<feature type="domain" description="TRASH" evidence="5">
    <location>
        <begin position="891"/>
        <end position="930"/>
    </location>
</feature>
<feature type="domain" description="TRASH" evidence="5">
    <location>
        <begin position="798"/>
        <end position="838"/>
    </location>
</feature>
<feature type="compositionally biased region" description="Polar residues" evidence="4">
    <location>
        <begin position="1332"/>
        <end position="1350"/>
    </location>
</feature>
<proteinExistence type="predicted"/>
<dbReference type="Pfam" id="PF24900">
    <property type="entry name" value="TRASH_ZMYM4"/>
    <property type="match status" value="1"/>
</dbReference>
<dbReference type="SMART" id="SM00746">
    <property type="entry name" value="TRASH"/>
    <property type="match status" value="8"/>
</dbReference>
<dbReference type="EnsemblMetazoa" id="SMAR008330-RA">
    <property type="protein sequence ID" value="SMAR008330-PA"/>
    <property type="gene ID" value="SMAR008330"/>
</dbReference>
<evidence type="ECO:0000256" key="4">
    <source>
        <dbReference type="SAM" id="MobiDB-lite"/>
    </source>
</evidence>
<dbReference type="InterPro" id="IPR011017">
    <property type="entry name" value="TRASH_dom"/>
</dbReference>
<organism evidence="6 7">
    <name type="scientific">Strigamia maritima</name>
    <name type="common">European centipede</name>
    <name type="synonym">Geophilus maritimus</name>
    <dbReference type="NCBI Taxonomy" id="126957"/>
    <lineage>
        <taxon>Eukaryota</taxon>
        <taxon>Metazoa</taxon>
        <taxon>Ecdysozoa</taxon>
        <taxon>Arthropoda</taxon>
        <taxon>Myriapoda</taxon>
        <taxon>Chilopoda</taxon>
        <taxon>Pleurostigmophora</taxon>
        <taxon>Geophilomorpha</taxon>
        <taxon>Linotaeniidae</taxon>
        <taxon>Strigamia</taxon>
    </lineage>
</organism>
<dbReference type="Pfam" id="PF12012">
    <property type="entry name" value="DUF3504"/>
    <property type="match status" value="1"/>
</dbReference>
<dbReference type="EMBL" id="JH431832">
    <property type="status" value="NOT_ANNOTATED_CDS"/>
    <property type="molecule type" value="Genomic_DNA"/>
</dbReference>
<feature type="compositionally biased region" description="Basic and acidic residues" evidence="4">
    <location>
        <begin position="266"/>
        <end position="328"/>
    </location>
</feature>
<feature type="domain" description="TRASH" evidence="5">
    <location>
        <begin position="676"/>
        <end position="712"/>
    </location>
</feature>
<dbReference type="PANTHER" id="PTHR45736:SF1">
    <property type="entry name" value="WITHOUT CHILDREN, ISOFORM B"/>
    <property type="match status" value="1"/>
</dbReference>
<feature type="compositionally biased region" description="Basic and acidic residues" evidence="4">
    <location>
        <begin position="235"/>
        <end position="253"/>
    </location>
</feature>
<feature type="domain" description="TRASH" evidence="5">
    <location>
        <begin position="756"/>
        <end position="795"/>
    </location>
</feature>
<keyword evidence="2" id="KW-0597">Phosphoprotein</keyword>
<feature type="domain" description="TRASH" evidence="5">
    <location>
        <begin position="936"/>
        <end position="974"/>
    </location>
</feature>
<evidence type="ECO:0000256" key="3">
    <source>
        <dbReference type="ARBA" id="ARBA00022843"/>
    </source>
</evidence>
<dbReference type="Pfam" id="PF25561">
    <property type="entry name" value="QRICH1"/>
    <property type="match status" value="1"/>
</dbReference>
<feature type="compositionally biased region" description="Acidic residues" evidence="4">
    <location>
        <begin position="405"/>
        <end position="421"/>
    </location>
</feature>
<feature type="domain" description="TRASH" evidence="5">
    <location>
        <begin position="718"/>
        <end position="752"/>
    </location>
</feature>
<dbReference type="InterPro" id="IPR021893">
    <property type="entry name" value="ZMYM2-like_C"/>
</dbReference>
<dbReference type="PhylomeDB" id="T1J404"/>
<feature type="region of interest" description="Disordered" evidence="4">
    <location>
        <begin position="1247"/>
        <end position="1283"/>
    </location>
</feature>
<dbReference type="Proteomes" id="UP000014500">
    <property type="component" value="Unassembled WGS sequence"/>
</dbReference>
<evidence type="ECO:0000256" key="2">
    <source>
        <dbReference type="ARBA" id="ARBA00022553"/>
    </source>
</evidence>
<sequence length="1700" mass="191211">MSDLPNELGKSIGKNEANKKVTPFRFDSAPTRVRFDSAPTRFRLDDKQPSKSTSKKPVNMPNEENPNAAKVKSIDLKAESEKKIPKPDASDIKDNDTKSELKNEVKVQRESDNKYKSVNKKKLESTKSVAKTRDKQSNEKKFELLKTVAKTGDKPTNENKSKPPKTTAKIGDKPSNENKSESRKTMAKTGDKPINEKKSVSPRSFAKMVDKPSNEKKSVLPRSAAKTVDCLSIEKNTELETKLKPEEKMKVMDEFETEGMPSSGKIEAKGQQKSKDKIVPEGKPKAVDNKELETFDSKEGRKDKSNESDSEKKDESELDKPEKIKPDNIIESENEEESKRQEERDTSSQSDETFVANFQSQNSCSSTENLKDDGQDSNDSAKKESCLLDTIKRLEDRIKRSTSLDSDEEHESEVDEIDEGSEDKMMDKLDGSATDPKSSSTQSVDSQDDLEGDIGSEKSCDKSSDRDAEAKLMEVDEEGEREKDVEMEINMDMDIDIKKGKASANDERDNLIEMDRDDSNLPFEICDVRTVQDMDESSSDKNTEEMETFDEIKTTLCRVLDEIESKEKKEDENEVVILSELNLKPVVKREKDDGVIVEESLKKPKPSVKSRMPERLCIECDRVKCCKYQVHMSDTTRYLCDDNCFKSYRNRTKAHMAPAPENRPITRSLTQPKDYCSICRKEIKNGVGFLSGGGENKPLCSEDCMRKYYMINAPKRGCAQCGNAIQGRNKCLTWETMEFCNEECLGKYQSFLGSHCAKCCSAVQRTSLGKYCVRFGSDIKQFCCNNCLEEFKKTLRVCTFCQKDISTSREGLLARIGEKGVCKDFCSKACVEKFESMNKKKSQPNVQMCSVCSKVVPIKVQVNFEGRTHCLCSDPCIAAFRYANKISTSICDSCHKFFHVDASQPYTIQFEGLSKRFCAKSCMNVFVLSHRKIVPCTWCKVKKYNFDMIERVDSNNHVQLFCSLNCLSLFRVSLNATSAKSIRCDHCNNSQPAQYHLTMSDASIRNFCSYQCVMTFQRPFTNIAPVTSKIVATSISTTPTVTTTVSQTVNSSPGGTPIISSVRSLAPVQSQPLIVVPNRQTGTSIIATSLTTTNTVTKPATVASTSVSTATQSTTQVLIKPPAPKQMKNKSLMCRPFMQTKGVSCKPHPCHKNIQTEPEEEKVVTKPLIIPVPVPIYVPVPMHMYVRPVPVPIPFPIPIPVPIFIPTSKNTVEEISKQIKEIQDKIPNNPFEAELLMMAEMVANNNKIGTNKSDSNTSTSTPTPAGTSNGEQGQVSSDAEQSEQFGMENQISDGMHATNAFSDDMLQMALRMATEMDEPAMDVESALGPGGHQSTHDTAFNSIEENNSDVLSPRELRARNRGQKRSSGSHRGRGRKKPRTDENSLQMTPGGMVTPADSNSILKYTYGVNAWKHWVLEKNTQLEKASQNNRKLKLFKTDLLQLTADELNYSLCLFVKEVRKPNREEYASDSIFYLCLGIQQYLLENGRIDNIFTDAYYEKFTECLNEVLQKGETIGSLDGVIASRIEEEMLWEAKQLGAHSPHVLLNTLMYFNAKFFLLRTVEDHMRLSFSHILKQWKKSGSLSPARAANQSTPGRNVLLRYCPPSHNKGEVGRKRKDDQSNFEQVENLDNPLRCPVKLYEFYLSKCPESIRNRSDVFYLNPERSCVPDSPVWYSTMPLGKEAIAKMLQRIKNVREVCEVF</sequence>
<evidence type="ECO:0000259" key="5">
    <source>
        <dbReference type="SMART" id="SM00746"/>
    </source>
</evidence>
<feature type="domain" description="TRASH" evidence="5">
    <location>
        <begin position="849"/>
        <end position="884"/>
    </location>
</feature>
<keyword evidence="3" id="KW-0832">Ubl conjugation</keyword>
<feature type="region of interest" description="Disordered" evidence="4">
    <location>
        <begin position="1"/>
        <end position="486"/>
    </location>
</feature>
<name>T1J404_STRMM</name>
<dbReference type="STRING" id="126957.T1J404"/>
<feature type="compositionally biased region" description="Basic and acidic residues" evidence="4">
    <location>
        <begin position="208"/>
        <end position="218"/>
    </location>
</feature>
<keyword evidence="1" id="KW-1017">Isopeptide bond</keyword>
<feature type="compositionally biased region" description="Low complexity" evidence="4">
    <location>
        <begin position="1249"/>
        <end position="1270"/>
    </location>
</feature>
<reference evidence="7" key="1">
    <citation type="submission" date="2011-05" db="EMBL/GenBank/DDBJ databases">
        <authorList>
            <person name="Richards S.R."/>
            <person name="Qu J."/>
            <person name="Jiang H."/>
            <person name="Jhangiani S.N."/>
            <person name="Agravi P."/>
            <person name="Goodspeed R."/>
            <person name="Gross S."/>
            <person name="Mandapat C."/>
            <person name="Jackson L."/>
            <person name="Mathew T."/>
            <person name="Pu L."/>
            <person name="Thornton R."/>
            <person name="Saada N."/>
            <person name="Wilczek-Boney K.B."/>
            <person name="Lee S."/>
            <person name="Kovar C."/>
            <person name="Wu Y."/>
            <person name="Scherer S.E."/>
            <person name="Worley K.C."/>
            <person name="Muzny D.M."/>
            <person name="Gibbs R."/>
        </authorList>
    </citation>
    <scope>NUCLEOTIDE SEQUENCE</scope>
    <source>
        <strain evidence="7">Brora</strain>
    </source>
</reference>
<feature type="compositionally biased region" description="Basic and acidic residues" evidence="4">
    <location>
        <begin position="337"/>
        <end position="346"/>
    </location>
</feature>
<dbReference type="OMA" id="IGSSCET"/>
<evidence type="ECO:0000313" key="6">
    <source>
        <dbReference type="EnsemblMetazoa" id="SMAR008330-PA"/>
    </source>
</evidence>
<feature type="domain" description="TRASH" evidence="5">
    <location>
        <begin position="984"/>
        <end position="1020"/>
    </location>
</feature>
<evidence type="ECO:0000313" key="7">
    <source>
        <dbReference type="Proteomes" id="UP000014500"/>
    </source>
</evidence>
<accession>T1J404</accession>
<dbReference type="HOGENOM" id="CLU_240917_0_0_1"/>
<feature type="compositionally biased region" description="Basic and acidic residues" evidence="4">
    <location>
        <begin position="72"/>
        <end position="144"/>
    </location>
</feature>